<dbReference type="PANTHER" id="PTHR42951">
    <property type="entry name" value="METALLO-BETA-LACTAMASE DOMAIN-CONTAINING"/>
    <property type="match status" value="1"/>
</dbReference>
<dbReference type="PROSITE" id="PS51257">
    <property type="entry name" value="PROKAR_LIPOPROTEIN"/>
    <property type="match status" value="1"/>
</dbReference>
<name>A0AA51RW18_9GAMM</name>
<dbReference type="SMART" id="SM00849">
    <property type="entry name" value="Lactamase_B"/>
    <property type="match status" value="1"/>
</dbReference>
<sequence>MLIRMLTIASILLCSCVATASEQPQELKVTALSENVFLLTGERVGANVGLVIADEKVLLVDTLVSKHSEKLIKVVEKLTKLPVTYIVNTHGDFDHTGVNEHYRKQGALVIGQKNISHSNVDCDLCFKDYLALNLSDDIQIEMKSAVAHSFSDAIVHIPSANVVFMGDILTNISHPTFYQGGIAGLDKAISYALNLGDEQTKYIAGHGFVINAKQLQSYLAVTKELANLVVLKHRQGESSEAIFKSPEFSLLYSKFDNKVSFQDTNPERLKRFIERILATEIQIDSKIDVRQYAGQYQWDDTTPFQLVHEDNQLLYKESSQRIVELLPVSETKFMVRGQMGGYYQFALNEQGNIDSVTYVTSKESSYVATPVAQ</sequence>
<organism evidence="3 4">
    <name type="scientific">Pleionea litopenaei</name>
    <dbReference type="NCBI Taxonomy" id="3070815"/>
    <lineage>
        <taxon>Bacteria</taxon>
        <taxon>Pseudomonadati</taxon>
        <taxon>Pseudomonadota</taxon>
        <taxon>Gammaproteobacteria</taxon>
        <taxon>Oceanospirillales</taxon>
        <taxon>Pleioneaceae</taxon>
        <taxon>Pleionea</taxon>
    </lineage>
</organism>
<dbReference type="InterPro" id="IPR036866">
    <property type="entry name" value="RibonucZ/Hydroxyglut_hydro"/>
</dbReference>
<evidence type="ECO:0000259" key="2">
    <source>
        <dbReference type="SMART" id="SM00849"/>
    </source>
</evidence>
<dbReference type="SUPFAM" id="SSF56281">
    <property type="entry name" value="Metallo-hydrolase/oxidoreductase"/>
    <property type="match status" value="1"/>
</dbReference>
<dbReference type="RefSeq" id="WP_309204056.1">
    <property type="nucleotide sequence ID" value="NZ_CP133548.1"/>
</dbReference>
<proteinExistence type="predicted"/>
<dbReference type="KEGG" id="plei:Q9312_07930"/>
<evidence type="ECO:0000313" key="3">
    <source>
        <dbReference type="EMBL" id="WMS88836.1"/>
    </source>
</evidence>
<feature type="domain" description="Metallo-beta-lactamase" evidence="2">
    <location>
        <begin position="45"/>
        <end position="206"/>
    </location>
</feature>
<dbReference type="Proteomes" id="UP001239782">
    <property type="component" value="Chromosome"/>
</dbReference>
<evidence type="ECO:0000256" key="1">
    <source>
        <dbReference type="SAM" id="SignalP"/>
    </source>
</evidence>
<keyword evidence="1" id="KW-0732">Signal</keyword>
<protein>
    <submittedName>
        <fullName evidence="3">MBL fold metallo-hydrolase</fullName>
    </submittedName>
</protein>
<keyword evidence="4" id="KW-1185">Reference proteome</keyword>
<gene>
    <name evidence="3" type="ORF">Q9312_07930</name>
</gene>
<evidence type="ECO:0000313" key="4">
    <source>
        <dbReference type="Proteomes" id="UP001239782"/>
    </source>
</evidence>
<dbReference type="Gene3D" id="3.60.15.10">
    <property type="entry name" value="Ribonuclease Z/Hydroxyacylglutathione hydrolase-like"/>
    <property type="match status" value="1"/>
</dbReference>
<feature type="signal peptide" evidence="1">
    <location>
        <begin position="1"/>
        <end position="20"/>
    </location>
</feature>
<feature type="chain" id="PRO_5041421447" evidence="1">
    <location>
        <begin position="21"/>
        <end position="373"/>
    </location>
</feature>
<dbReference type="Pfam" id="PF00753">
    <property type="entry name" value="Lactamase_B"/>
    <property type="match status" value="1"/>
</dbReference>
<accession>A0AA51RW18</accession>
<dbReference type="InterPro" id="IPR050855">
    <property type="entry name" value="NDM-1-like"/>
</dbReference>
<reference evidence="3 4" key="1">
    <citation type="submission" date="2023-08" db="EMBL/GenBank/DDBJ databases">
        <title>Pleionea litopenaei sp. nov., isolated from stomach of juvenile Litopenaeus vannamei.</title>
        <authorList>
            <person name="Rho A.M."/>
            <person name="Hwang C.Y."/>
        </authorList>
    </citation>
    <scope>NUCLEOTIDE SEQUENCE [LARGE SCALE GENOMIC DNA]</scope>
    <source>
        <strain evidence="3 4">HL-JVS1</strain>
    </source>
</reference>
<dbReference type="AlphaFoldDB" id="A0AA51RW18"/>
<dbReference type="EMBL" id="CP133548">
    <property type="protein sequence ID" value="WMS88836.1"/>
    <property type="molecule type" value="Genomic_DNA"/>
</dbReference>
<dbReference type="InterPro" id="IPR001279">
    <property type="entry name" value="Metallo-B-lactamas"/>
</dbReference>